<dbReference type="Pfam" id="PF03860">
    <property type="entry name" value="Csp"/>
    <property type="match status" value="1"/>
</dbReference>
<dbReference type="Proteomes" id="UP000240357">
    <property type="component" value="Unassembled WGS sequence"/>
</dbReference>
<organism evidence="1 2">
    <name type="scientific">Adhaeribacter arboris</name>
    <dbReference type="NCBI Taxonomy" id="2072846"/>
    <lineage>
        <taxon>Bacteria</taxon>
        <taxon>Pseudomonadati</taxon>
        <taxon>Bacteroidota</taxon>
        <taxon>Cytophagia</taxon>
        <taxon>Cytophagales</taxon>
        <taxon>Hymenobacteraceae</taxon>
        <taxon>Adhaeribacter</taxon>
    </lineage>
</organism>
<dbReference type="InterPro" id="IPR044543">
    <property type="entry name" value="YHJQ-like"/>
</dbReference>
<evidence type="ECO:0000313" key="2">
    <source>
        <dbReference type="Proteomes" id="UP000240357"/>
    </source>
</evidence>
<dbReference type="AlphaFoldDB" id="A0A2T2YBM0"/>
<comment type="caution">
    <text evidence="1">The sequence shown here is derived from an EMBL/GenBank/DDBJ whole genome shotgun (WGS) entry which is preliminary data.</text>
</comment>
<dbReference type="CDD" id="cd08026">
    <property type="entry name" value="DUF326"/>
    <property type="match status" value="1"/>
</dbReference>
<dbReference type="InterPro" id="IPR005560">
    <property type="entry name" value="Csp_YhjQ"/>
</dbReference>
<gene>
    <name evidence="1" type="ORF">AHMF7605_05015</name>
</gene>
<accession>A0A2T2YBM0</accession>
<dbReference type="EMBL" id="PYFT01000001">
    <property type="protein sequence ID" value="PSR52930.1"/>
    <property type="molecule type" value="Genomic_DNA"/>
</dbReference>
<sequence>MKSEVTNNLEHVLIKCITACETCMTLCLQEEHVQMMVKCIQLDRDCADICTLTARFVARNSPHAPHVMRECIEICKACAEECAQHDADHCQKCAEECQECADACQDWLQTKVA</sequence>
<keyword evidence="2" id="KW-1185">Reference proteome</keyword>
<dbReference type="Gene3D" id="1.20.1270.360">
    <property type="match status" value="1"/>
</dbReference>
<evidence type="ECO:0000313" key="1">
    <source>
        <dbReference type="EMBL" id="PSR52930.1"/>
    </source>
</evidence>
<dbReference type="PANTHER" id="PTHR37310:SF1">
    <property type="entry name" value="CYTOPLASMIC PROTEIN"/>
    <property type="match status" value="1"/>
</dbReference>
<reference evidence="1 2" key="1">
    <citation type="submission" date="2018-03" db="EMBL/GenBank/DDBJ databases">
        <title>Adhaeribacter sp. HMF7605 Genome sequencing and assembly.</title>
        <authorList>
            <person name="Kang H."/>
            <person name="Kang J."/>
            <person name="Cha I."/>
            <person name="Kim H."/>
            <person name="Joh K."/>
        </authorList>
    </citation>
    <scope>NUCLEOTIDE SEQUENCE [LARGE SCALE GENOMIC DNA]</scope>
    <source>
        <strain evidence="1 2">HMF7605</strain>
    </source>
</reference>
<dbReference type="OrthoDB" id="5396211at2"/>
<name>A0A2T2YBM0_9BACT</name>
<dbReference type="PANTHER" id="PTHR37310">
    <property type="entry name" value="CYTOPLASMIC PROTEIN-RELATED"/>
    <property type="match status" value="1"/>
</dbReference>
<proteinExistence type="predicted"/>
<dbReference type="RefSeq" id="WP_106927044.1">
    <property type="nucleotide sequence ID" value="NZ_PYFT01000001.1"/>
</dbReference>
<protein>
    <submittedName>
        <fullName evidence="1">Four-helix bundle copper-binding protein</fullName>
    </submittedName>
</protein>